<dbReference type="STRING" id="680026.AB733_10955"/>
<evidence type="ECO:0000313" key="7">
    <source>
        <dbReference type="Proteomes" id="UP000240481"/>
    </source>
</evidence>
<gene>
    <name evidence="6" type="ORF">C9I94_13670</name>
</gene>
<dbReference type="EMBL" id="PYLZ01000007">
    <property type="protein sequence ID" value="PSW23746.1"/>
    <property type="molecule type" value="Genomic_DNA"/>
</dbReference>
<dbReference type="GO" id="GO:0015074">
    <property type="term" value="P:DNA integration"/>
    <property type="evidence" value="ECO:0007669"/>
    <property type="project" value="UniProtKB-KW"/>
</dbReference>
<dbReference type="InterPro" id="IPR002104">
    <property type="entry name" value="Integrase_catalytic"/>
</dbReference>
<dbReference type="PANTHER" id="PTHR30349:SF41">
    <property type="entry name" value="INTEGRASE_RECOMBINASE PROTEIN MJ0367-RELATED"/>
    <property type="match status" value="1"/>
</dbReference>
<keyword evidence="7" id="KW-1185">Reference proteome</keyword>
<evidence type="ECO:0000256" key="1">
    <source>
        <dbReference type="ARBA" id="ARBA00008857"/>
    </source>
</evidence>
<dbReference type="GO" id="GO:0006310">
    <property type="term" value="P:DNA recombination"/>
    <property type="evidence" value="ECO:0007669"/>
    <property type="project" value="UniProtKB-KW"/>
</dbReference>
<evidence type="ECO:0000259" key="5">
    <source>
        <dbReference type="PROSITE" id="PS51898"/>
    </source>
</evidence>
<dbReference type="OrthoDB" id="2078692at2"/>
<evidence type="ECO:0000313" key="6">
    <source>
        <dbReference type="EMBL" id="PSW23746.1"/>
    </source>
</evidence>
<dbReference type="Gene3D" id="1.10.443.10">
    <property type="entry name" value="Intergrase catalytic core"/>
    <property type="match status" value="1"/>
</dbReference>
<dbReference type="PROSITE" id="PS51898">
    <property type="entry name" value="TYR_RECOMBINASE"/>
    <property type="match status" value="1"/>
</dbReference>
<dbReference type="Pfam" id="PF00589">
    <property type="entry name" value="Phage_integrase"/>
    <property type="match status" value="1"/>
</dbReference>
<dbReference type="NCBIfam" id="NF040693">
    <property type="entry name" value="recomb_GmtY"/>
    <property type="match status" value="1"/>
</dbReference>
<name>A0A0J8XYF8_9GAMM</name>
<accession>A0A0J8XYF8</accession>
<evidence type="ECO:0000256" key="3">
    <source>
        <dbReference type="ARBA" id="ARBA00023125"/>
    </source>
</evidence>
<proteinExistence type="inferred from homology"/>
<dbReference type="GO" id="GO:0003677">
    <property type="term" value="F:DNA binding"/>
    <property type="evidence" value="ECO:0007669"/>
    <property type="project" value="UniProtKB-KW"/>
</dbReference>
<reference evidence="6 7" key="1">
    <citation type="submission" date="2018-01" db="EMBL/GenBank/DDBJ databases">
        <title>Whole genome sequencing of Histamine producing bacteria.</title>
        <authorList>
            <person name="Butler K."/>
        </authorList>
    </citation>
    <scope>NUCLEOTIDE SEQUENCE [LARGE SCALE GENOMIC DNA]</scope>
    <source>
        <strain evidence="6 7">DSM 24669</strain>
    </source>
</reference>
<dbReference type="RefSeq" id="WP_048898805.1">
    <property type="nucleotide sequence ID" value="NZ_AP024852.1"/>
</dbReference>
<protein>
    <submittedName>
        <fullName evidence="6">Site-specific integrase</fullName>
    </submittedName>
</protein>
<dbReference type="CDD" id="cd00397">
    <property type="entry name" value="DNA_BRE_C"/>
    <property type="match status" value="1"/>
</dbReference>
<dbReference type="PANTHER" id="PTHR30349">
    <property type="entry name" value="PHAGE INTEGRASE-RELATED"/>
    <property type="match status" value="1"/>
</dbReference>
<comment type="similarity">
    <text evidence="1">Belongs to the 'phage' integrase family.</text>
</comment>
<dbReference type="AlphaFoldDB" id="A0A0J8XYF8"/>
<keyword evidence="4" id="KW-0233">DNA recombination</keyword>
<dbReference type="Proteomes" id="UP000240481">
    <property type="component" value="Unassembled WGS sequence"/>
</dbReference>
<dbReference type="SUPFAM" id="SSF56349">
    <property type="entry name" value="DNA breaking-rejoining enzymes"/>
    <property type="match status" value="1"/>
</dbReference>
<keyword evidence="2" id="KW-0229">DNA integration</keyword>
<feature type="domain" description="Tyr recombinase" evidence="5">
    <location>
        <begin position="181"/>
        <end position="428"/>
    </location>
</feature>
<sequence length="432" mass="49889">MGYVLKRRASYKGSIATSSHTFPILLTENGLLLSHLRYLYTNRGKSQSWIERNTFAVEQLLKFIDHQVSSFSSATELLRAFVEALQFGTVQEGDDSSGLFWSPRRNEDVNVLLQHITDYCDYLDTIHGTDLPKLNPLRKASYTEERMQWCAYYRRHSRSFLNHLAKTTAQQFSLARKIRGPERHFIDVEEVYRFSEARIEDLFKYGFVSASGEPDYGSQLILMLMHFGGLRLSECFHIYTDDISIDPKSGSALISVYHPSDGKSPDKRFSNRREYLAHVYRLNPRNEYSRSHRLYSGWKGSLLTNRNLSFDVMFYPASKAVEFTLLLQKYLSTKPASESPFLFVNSKGNPESKKNFNRKHSRAVQRIGLEPSKLLGTTPHSHRHSYGYRLSKNGFSQLEIQKAMHHKSPDSCLVYLQAMSNEVRDLMRGCKL</sequence>
<evidence type="ECO:0000256" key="2">
    <source>
        <dbReference type="ARBA" id="ARBA00022908"/>
    </source>
</evidence>
<evidence type="ECO:0000256" key="4">
    <source>
        <dbReference type="ARBA" id="ARBA00023172"/>
    </source>
</evidence>
<dbReference type="InterPro" id="IPR050090">
    <property type="entry name" value="Tyrosine_recombinase_XerCD"/>
</dbReference>
<organism evidence="6 7">
    <name type="scientific">Photobacterium swingsii</name>
    <dbReference type="NCBI Taxonomy" id="680026"/>
    <lineage>
        <taxon>Bacteria</taxon>
        <taxon>Pseudomonadati</taxon>
        <taxon>Pseudomonadota</taxon>
        <taxon>Gammaproteobacteria</taxon>
        <taxon>Vibrionales</taxon>
        <taxon>Vibrionaceae</taxon>
        <taxon>Photobacterium</taxon>
    </lineage>
</organism>
<comment type="caution">
    <text evidence="6">The sequence shown here is derived from an EMBL/GenBank/DDBJ whole genome shotgun (WGS) entry which is preliminary data.</text>
</comment>
<dbReference type="InterPro" id="IPR013762">
    <property type="entry name" value="Integrase-like_cat_sf"/>
</dbReference>
<dbReference type="InterPro" id="IPR011010">
    <property type="entry name" value="DNA_brk_join_enz"/>
</dbReference>
<keyword evidence="3" id="KW-0238">DNA-binding</keyword>